<dbReference type="Gene3D" id="1.20.1730.10">
    <property type="entry name" value="Sodium/glucose cotransporter"/>
    <property type="match status" value="1"/>
</dbReference>
<feature type="transmembrane region" description="Helical" evidence="12">
    <location>
        <begin position="184"/>
        <end position="208"/>
    </location>
</feature>
<dbReference type="InterPro" id="IPR038377">
    <property type="entry name" value="Na/Glc_symporter_sf"/>
</dbReference>
<dbReference type="PANTHER" id="PTHR42985:SF47">
    <property type="entry name" value="INTEGRAL MEMBRANE TRANSPORT PROTEIN"/>
    <property type="match status" value="1"/>
</dbReference>
<feature type="transmembrane region" description="Helical" evidence="12">
    <location>
        <begin position="6"/>
        <end position="29"/>
    </location>
</feature>
<evidence type="ECO:0000256" key="6">
    <source>
        <dbReference type="ARBA" id="ARBA00022989"/>
    </source>
</evidence>
<sequence>MRIGVGIFSAFDWIVVGAYLLLLVIIGYLTSRNQHTRESFFLGDRDMPSWAVALSVLATTLSAATFVSVPQLAYGGDLTYVILNIGGIISAFLVARMFLPPLYRAGTTTVYGYLGSRYGLTAQMAASFMFLIGRLLASGARLFIAAIAFALILTGKTTAGDLVTAIVLFGIIGLVYTTSGGIKAVIWTDVVQIGIVVLTATLSIFLLLEAIPLAGNEIYAVLRDYQGQDKLRILDFRFQLDLSFTIWTGIIASTFVSTSAYSVDQDMVQRMLTTRGSHEAGRSLIISILVGIPVVCLFLFIGLLLSIYYGRPDLMGCEAPFDFLEDTKGVFPYFILNHLPVGLKGLAMAGLLAAAMSSFDSAVNAMASSVLADLYEPWKKKVLLRTELNLSKSNSRGDLHAFSLSLSAPRTAVVLMGILLILFAVLAVYLQSMGSKTLIDFALGVMAFANAPLLGIFSAAIFTKRGNSQSVIIALVIGCFLVLLLQPYTLPRWFDLTPIAWPWWWVVVSPVSYLVCIAGNPRLLSKGDTIP</sequence>
<comment type="similarity">
    <text evidence="2 11">Belongs to the sodium:solute symporter (SSF) (TC 2.A.21) family.</text>
</comment>
<keyword evidence="8" id="KW-0406">Ion transport</keyword>
<dbReference type="GO" id="GO:0015293">
    <property type="term" value="F:symporter activity"/>
    <property type="evidence" value="ECO:0007669"/>
    <property type="project" value="TreeGrafter"/>
</dbReference>
<dbReference type="InterPro" id="IPR051163">
    <property type="entry name" value="Sodium:Solute_Symporter_SSF"/>
</dbReference>
<evidence type="ECO:0000256" key="12">
    <source>
        <dbReference type="SAM" id="Phobius"/>
    </source>
</evidence>
<dbReference type="GO" id="GO:0005886">
    <property type="term" value="C:plasma membrane"/>
    <property type="evidence" value="ECO:0007669"/>
    <property type="project" value="UniProtKB-SubCell"/>
</dbReference>
<dbReference type="Proteomes" id="UP000247465">
    <property type="component" value="Chromosome"/>
</dbReference>
<keyword evidence="5 12" id="KW-0812">Transmembrane</keyword>
<feature type="transmembrane region" description="Helical" evidence="12">
    <location>
        <begin position="330"/>
        <end position="356"/>
    </location>
</feature>
<dbReference type="EMBL" id="CP029803">
    <property type="protein sequence ID" value="AWT60916.1"/>
    <property type="molecule type" value="Genomic_DNA"/>
</dbReference>
<feature type="transmembrane region" description="Helical" evidence="12">
    <location>
        <begin position="50"/>
        <end position="72"/>
    </location>
</feature>
<keyword evidence="4" id="KW-1003">Cell membrane</keyword>
<protein>
    <submittedName>
        <fullName evidence="13">Sodium/glucose cotransporter</fullName>
    </submittedName>
</protein>
<accession>A0A2Z4AI13</accession>
<evidence type="ECO:0000256" key="1">
    <source>
        <dbReference type="ARBA" id="ARBA00004651"/>
    </source>
</evidence>
<keyword evidence="9 12" id="KW-0472">Membrane</keyword>
<organism evidence="13 14">
    <name type="scientific">Candidatus Moanibacter tarae</name>
    <dbReference type="NCBI Taxonomy" id="2200854"/>
    <lineage>
        <taxon>Bacteria</taxon>
        <taxon>Pseudomonadati</taxon>
        <taxon>Verrucomicrobiota</taxon>
        <taxon>Opitutia</taxon>
        <taxon>Puniceicoccales</taxon>
        <taxon>Puniceicoccales incertae sedis</taxon>
        <taxon>Candidatus Moanibacter</taxon>
    </lineage>
</organism>
<feature type="transmembrane region" description="Helical" evidence="12">
    <location>
        <begin position="501"/>
        <end position="519"/>
    </location>
</feature>
<dbReference type="PROSITE" id="PS50283">
    <property type="entry name" value="NA_SOLUT_SYMP_3"/>
    <property type="match status" value="1"/>
</dbReference>
<feature type="transmembrane region" description="Helical" evidence="12">
    <location>
        <begin position="159"/>
        <end position="177"/>
    </location>
</feature>
<keyword evidence="3" id="KW-0813">Transport</keyword>
<gene>
    <name evidence="13" type="primary">sglT_2</name>
    <name evidence="13" type="ORF">DF168_02141</name>
</gene>
<feature type="transmembrane region" description="Helical" evidence="12">
    <location>
        <begin position="470"/>
        <end position="489"/>
    </location>
</feature>
<evidence type="ECO:0000256" key="2">
    <source>
        <dbReference type="ARBA" id="ARBA00006434"/>
    </source>
</evidence>
<reference evidence="13 14" key="1">
    <citation type="submission" date="2018-06" db="EMBL/GenBank/DDBJ databases">
        <title>Draft Genome Sequence of a Novel Marine Bacterium Related to the Verrucomicrobia.</title>
        <authorList>
            <person name="Vosseberg J."/>
            <person name="Martijn J."/>
            <person name="Ettema T.J.G."/>
        </authorList>
    </citation>
    <scope>NUCLEOTIDE SEQUENCE [LARGE SCALE GENOMIC DNA]</scope>
    <source>
        <strain evidence="13">TARA_B100001123</strain>
    </source>
</reference>
<feature type="transmembrane region" description="Helical" evidence="12">
    <location>
        <begin position="412"/>
        <end position="430"/>
    </location>
</feature>
<keyword evidence="6 12" id="KW-1133">Transmembrane helix</keyword>
<feature type="transmembrane region" description="Helical" evidence="12">
    <location>
        <begin position="78"/>
        <end position="99"/>
    </location>
</feature>
<dbReference type="AlphaFoldDB" id="A0A2Z4AI13"/>
<evidence type="ECO:0000256" key="5">
    <source>
        <dbReference type="ARBA" id="ARBA00022692"/>
    </source>
</evidence>
<name>A0A2Z4AI13_9BACT</name>
<feature type="transmembrane region" description="Helical" evidence="12">
    <location>
        <begin position="442"/>
        <end position="463"/>
    </location>
</feature>
<evidence type="ECO:0000256" key="7">
    <source>
        <dbReference type="ARBA" id="ARBA00023053"/>
    </source>
</evidence>
<dbReference type="KEGG" id="mtar:DF168_02141"/>
<dbReference type="GO" id="GO:0006814">
    <property type="term" value="P:sodium ion transport"/>
    <property type="evidence" value="ECO:0007669"/>
    <property type="project" value="UniProtKB-KW"/>
</dbReference>
<dbReference type="PANTHER" id="PTHR42985">
    <property type="entry name" value="SODIUM-COUPLED MONOCARBOXYLATE TRANSPORTER"/>
    <property type="match status" value="1"/>
</dbReference>
<dbReference type="Pfam" id="PF00474">
    <property type="entry name" value="SSF"/>
    <property type="match status" value="1"/>
</dbReference>
<comment type="subcellular location">
    <subcellularLocation>
        <location evidence="1">Cell membrane</location>
        <topology evidence="1">Multi-pass membrane protein</topology>
    </subcellularLocation>
</comment>
<evidence type="ECO:0000313" key="13">
    <source>
        <dbReference type="EMBL" id="AWT60916.1"/>
    </source>
</evidence>
<evidence type="ECO:0000256" key="10">
    <source>
        <dbReference type="ARBA" id="ARBA00023201"/>
    </source>
</evidence>
<feature type="transmembrane region" description="Helical" evidence="12">
    <location>
        <begin position="120"/>
        <end position="153"/>
    </location>
</feature>
<evidence type="ECO:0000256" key="4">
    <source>
        <dbReference type="ARBA" id="ARBA00022475"/>
    </source>
</evidence>
<feature type="transmembrane region" description="Helical" evidence="12">
    <location>
        <begin position="244"/>
        <end position="263"/>
    </location>
</feature>
<evidence type="ECO:0000313" key="14">
    <source>
        <dbReference type="Proteomes" id="UP000247465"/>
    </source>
</evidence>
<evidence type="ECO:0000256" key="3">
    <source>
        <dbReference type="ARBA" id="ARBA00022448"/>
    </source>
</evidence>
<feature type="transmembrane region" description="Helical" evidence="12">
    <location>
        <begin position="284"/>
        <end position="310"/>
    </location>
</feature>
<keyword evidence="10" id="KW-0739">Sodium transport</keyword>
<proteinExistence type="inferred from homology"/>
<evidence type="ECO:0000256" key="8">
    <source>
        <dbReference type="ARBA" id="ARBA00023065"/>
    </source>
</evidence>
<keyword evidence="7" id="KW-0915">Sodium</keyword>
<evidence type="ECO:0000256" key="9">
    <source>
        <dbReference type="ARBA" id="ARBA00023136"/>
    </source>
</evidence>
<dbReference type="InterPro" id="IPR001734">
    <property type="entry name" value="Na/solute_symporter"/>
</dbReference>
<evidence type="ECO:0000256" key="11">
    <source>
        <dbReference type="RuleBase" id="RU362091"/>
    </source>
</evidence>